<feature type="chain" id="PRO_5043017654" evidence="1">
    <location>
        <begin position="19"/>
        <end position="131"/>
    </location>
</feature>
<keyword evidence="1" id="KW-0732">Signal</keyword>
<accession>A0AAP9KNV9</accession>
<keyword evidence="5" id="KW-1185">Reference proteome</keyword>
<dbReference type="AlphaFoldDB" id="A0AAP9KNV9"/>
<dbReference type="EMBL" id="CP024636">
    <property type="protein sequence ID" value="QGR06223.1"/>
    <property type="molecule type" value="Genomic_DNA"/>
</dbReference>
<name>A0AAP9KNV9_9GAMM</name>
<reference evidence="2" key="3">
    <citation type="submission" date="2023-07" db="EMBL/GenBank/DDBJ databases">
        <title>The extreme plant-growth-promoting properties of Pantoea phytobeneficialis PF55 revealed by functional and genomic analysis.</title>
        <authorList>
            <person name="Nascimento F.X."/>
            <person name="Marcio R.J."/>
        </authorList>
    </citation>
    <scope>NUCLEOTIDE SEQUENCE</scope>
    <source>
        <strain evidence="2">PF55</strain>
    </source>
</reference>
<protein>
    <submittedName>
        <fullName evidence="3">Uncharacterized protein</fullName>
    </submittedName>
</protein>
<reference evidence="4" key="1">
    <citation type="submission" date="2017-11" db="EMBL/GenBank/DDBJ databases">
        <title>Genome sequence of Pantoea sp. MSR2.</title>
        <authorList>
            <person name="Nascimento F.X."/>
        </authorList>
    </citation>
    <scope>NUCLEOTIDE SEQUENCE [LARGE SCALE GENOMIC DNA]</scope>
    <source>
        <strain evidence="4">MSR2</strain>
    </source>
</reference>
<sequence>MKLKALFLLGLLSFGSQAETFNVSAISNCIYPPLSNTQIQKGTPILFSLSQGTYTFSLSSNTMNCQGGTGCPIDRVFLQGGMGNARWGATVSSSPTTVTVTQPTATFQAFISDDSCSNNVGSATIQATKVN</sequence>
<dbReference type="KEGG" id="ppho:CTZ24_07290"/>
<dbReference type="Proteomes" id="UP001171299">
    <property type="component" value="Unassembled WGS sequence"/>
</dbReference>
<reference evidence="3" key="2">
    <citation type="journal article" date="2020" name="Environ. Microbiol.">
        <title>The extreme plant-growth-promoting properties of Pantoea phytobeneficialis MSR2 revealed by functional and genomic analysis.</title>
        <authorList>
            <person name="Nascimento F.X."/>
            <person name="Hernandez A.G."/>
            <person name="Glick B.R."/>
            <person name="Rossi M.J."/>
        </authorList>
    </citation>
    <scope>NUCLEOTIDE SEQUENCE</scope>
    <source>
        <strain evidence="3">MSR2</strain>
    </source>
</reference>
<proteinExistence type="predicted"/>
<evidence type="ECO:0000313" key="3">
    <source>
        <dbReference type="EMBL" id="QGR06223.1"/>
    </source>
</evidence>
<evidence type="ECO:0000313" key="4">
    <source>
        <dbReference type="Proteomes" id="UP000424872"/>
    </source>
</evidence>
<evidence type="ECO:0000313" key="5">
    <source>
        <dbReference type="Proteomes" id="UP001171299"/>
    </source>
</evidence>
<gene>
    <name evidence="3" type="ORF">CTZ24_07290</name>
    <name evidence="2" type="ORF">Q3404_06845</name>
</gene>
<dbReference type="RefSeq" id="WP_036624652.1">
    <property type="nucleotide sequence ID" value="NZ_CP024636.1"/>
</dbReference>
<evidence type="ECO:0000256" key="1">
    <source>
        <dbReference type="SAM" id="SignalP"/>
    </source>
</evidence>
<dbReference type="Proteomes" id="UP000424872">
    <property type="component" value="Chromosome"/>
</dbReference>
<feature type="signal peptide" evidence="1">
    <location>
        <begin position="1"/>
        <end position="18"/>
    </location>
</feature>
<organism evidence="3 4">
    <name type="scientific">Pantoea phytobeneficialis</name>
    <dbReference type="NCBI Taxonomy" id="2052056"/>
    <lineage>
        <taxon>Bacteria</taxon>
        <taxon>Pseudomonadati</taxon>
        <taxon>Pseudomonadota</taxon>
        <taxon>Gammaproteobacteria</taxon>
        <taxon>Enterobacterales</taxon>
        <taxon>Erwiniaceae</taxon>
        <taxon>Pantoea</taxon>
    </lineage>
</organism>
<dbReference type="EMBL" id="JAUOOM010000005">
    <property type="protein sequence ID" value="MDO6406289.1"/>
    <property type="molecule type" value="Genomic_DNA"/>
</dbReference>
<evidence type="ECO:0000313" key="2">
    <source>
        <dbReference type="EMBL" id="MDO6406289.1"/>
    </source>
</evidence>